<keyword evidence="14" id="KW-1185">Reference proteome</keyword>
<dbReference type="InterPro" id="IPR012920">
    <property type="entry name" value="rRNA_MeTfrase_SPB1-like_C"/>
</dbReference>
<dbReference type="Pfam" id="PF07780">
    <property type="entry name" value="Spb1_C"/>
    <property type="match status" value="1"/>
</dbReference>
<evidence type="ECO:0000259" key="12">
    <source>
        <dbReference type="Pfam" id="PF11861"/>
    </source>
</evidence>
<keyword evidence="6 8" id="KW-0949">S-adenosyl-L-methionine</keyword>
<dbReference type="GO" id="GO:0030687">
    <property type="term" value="C:preribosome, large subunit precursor"/>
    <property type="evidence" value="ECO:0007669"/>
    <property type="project" value="TreeGrafter"/>
</dbReference>
<evidence type="ECO:0000313" key="14">
    <source>
        <dbReference type="Proteomes" id="UP000054350"/>
    </source>
</evidence>
<evidence type="ECO:0000313" key="13">
    <source>
        <dbReference type="EMBL" id="KNE57868.1"/>
    </source>
</evidence>
<dbReference type="GO" id="GO:0000466">
    <property type="term" value="P:maturation of 5.8S rRNA from tricistronic rRNA transcript (SSU-rRNA, 5.8S rRNA, LSU-rRNA)"/>
    <property type="evidence" value="ECO:0007669"/>
    <property type="project" value="TreeGrafter"/>
</dbReference>
<feature type="domain" description="DUF3381" evidence="12">
    <location>
        <begin position="234"/>
        <end position="389"/>
    </location>
</feature>
<dbReference type="VEuPathDB" id="FungiDB:AMAG_04713"/>
<dbReference type="EMBL" id="GG745332">
    <property type="protein sequence ID" value="KNE57868.1"/>
    <property type="molecule type" value="Genomic_DNA"/>
</dbReference>
<organism evidence="13 14">
    <name type="scientific">Allomyces macrogynus (strain ATCC 38327)</name>
    <name type="common">Allomyces javanicus var. macrogynus</name>
    <dbReference type="NCBI Taxonomy" id="578462"/>
    <lineage>
        <taxon>Eukaryota</taxon>
        <taxon>Fungi</taxon>
        <taxon>Fungi incertae sedis</taxon>
        <taxon>Blastocladiomycota</taxon>
        <taxon>Blastocladiomycetes</taxon>
        <taxon>Blastocladiales</taxon>
        <taxon>Blastocladiaceae</taxon>
        <taxon>Allomyces</taxon>
    </lineage>
</organism>
<feature type="binding site" evidence="8">
    <location>
        <position position="92"/>
    </location>
    <ligand>
        <name>S-adenosyl-L-methionine</name>
        <dbReference type="ChEBI" id="CHEBI:59789"/>
    </ligand>
</feature>
<keyword evidence="5 8" id="KW-0808">Transferase</keyword>
<dbReference type="InterPro" id="IPR028589">
    <property type="entry name" value="SPB1-like"/>
</dbReference>
<accession>A0A0L0S5Q1</accession>
<keyword evidence="4 8" id="KW-0489">Methyltransferase</keyword>
<evidence type="ECO:0000256" key="2">
    <source>
        <dbReference type="ARBA" id="ARBA00022517"/>
    </source>
</evidence>
<dbReference type="InterPro" id="IPR024576">
    <property type="entry name" value="rRNA_MeTfrase_Spb1_DUF3381"/>
</dbReference>
<dbReference type="PANTHER" id="PTHR10920">
    <property type="entry name" value="RIBOSOMAL RNA METHYLTRANSFERASE"/>
    <property type="match status" value="1"/>
</dbReference>
<feature type="domain" description="Ribosomal RNA methyltransferase SPB1-like C-terminal" evidence="11">
    <location>
        <begin position="593"/>
        <end position="799"/>
    </location>
</feature>
<evidence type="ECO:0000256" key="7">
    <source>
        <dbReference type="ARBA" id="ARBA00023242"/>
    </source>
</evidence>
<dbReference type="Pfam" id="PF01728">
    <property type="entry name" value="FtsJ"/>
    <property type="match status" value="1"/>
</dbReference>
<name>A0A0L0S5Q1_ALLM3</name>
<keyword evidence="8" id="KW-0175">Coiled coil</keyword>
<dbReference type="GO" id="GO:0008650">
    <property type="term" value="F:rRNA (uridine-2'-O-)-methyltransferase activity"/>
    <property type="evidence" value="ECO:0007669"/>
    <property type="project" value="TreeGrafter"/>
</dbReference>
<evidence type="ECO:0000256" key="8">
    <source>
        <dbReference type="HAMAP-Rule" id="MF_03163"/>
    </source>
</evidence>
<feature type="binding site" evidence="8">
    <location>
        <position position="58"/>
    </location>
    <ligand>
        <name>S-adenosyl-L-methionine</name>
        <dbReference type="ChEBI" id="CHEBI:59789"/>
    </ligand>
</feature>
<keyword evidence="7 8" id="KW-0539">Nucleus</keyword>
<keyword evidence="2 8" id="KW-0690">Ribosome biogenesis</keyword>
<evidence type="ECO:0000256" key="3">
    <source>
        <dbReference type="ARBA" id="ARBA00022552"/>
    </source>
</evidence>
<keyword evidence="3 8" id="KW-0698">rRNA processing</keyword>
<dbReference type="eggNOG" id="KOG1098">
    <property type="taxonomic scope" value="Eukaryota"/>
</dbReference>
<evidence type="ECO:0000256" key="4">
    <source>
        <dbReference type="ARBA" id="ARBA00022603"/>
    </source>
</evidence>
<dbReference type="OrthoDB" id="1287559at2759"/>
<proteinExistence type="inferred from homology"/>
<evidence type="ECO:0000259" key="10">
    <source>
        <dbReference type="Pfam" id="PF01728"/>
    </source>
</evidence>
<dbReference type="InterPro" id="IPR015507">
    <property type="entry name" value="rRNA-MeTfrase_E"/>
</dbReference>
<evidence type="ECO:0000256" key="6">
    <source>
        <dbReference type="ARBA" id="ARBA00022691"/>
    </source>
</evidence>
<dbReference type="STRING" id="578462.A0A0L0S5Q1"/>
<dbReference type="OMA" id="QRKDKYY"/>
<comment type="subcellular location">
    <subcellularLocation>
        <location evidence="1 8">Nucleus</location>
        <location evidence="1 8">Nucleolus</location>
    </subcellularLocation>
</comment>
<feature type="domain" description="Ribosomal RNA methyltransferase FtsJ" evidence="10">
    <location>
        <begin position="24"/>
        <end position="200"/>
    </location>
</feature>
<dbReference type="InterPro" id="IPR002877">
    <property type="entry name" value="RNA_MeTrfase_FtsJ_dom"/>
</dbReference>
<dbReference type="Proteomes" id="UP000054350">
    <property type="component" value="Unassembled WGS sequence"/>
</dbReference>
<evidence type="ECO:0000256" key="1">
    <source>
        <dbReference type="ARBA" id="ARBA00004604"/>
    </source>
</evidence>
<feature type="binding site" evidence="8">
    <location>
        <position position="56"/>
    </location>
    <ligand>
        <name>S-adenosyl-L-methionine</name>
        <dbReference type="ChEBI" id="CHEBI:59789"/>
    </ligand>
</feature>
<dbReference type="InterPro" id="IPR029063">
    <property type="entry name" value="SAM-dependent_MTases_sf"/>
</dbReference>
<dbReference type="InterPro" id="IPR050082">
    <property type="entry name" value="RNA_methyltr_RlmE"/>
</dbReference>
<sequence>MGKKGKTGKGRLDKYYHLAKEQGFRSRAAFKLVQLNKKYNFLEKARVLIDLCAAPGGWLQVASKYMPAQSLILGVDLVPIKPIPRVITFASDITTDKCRAELRGEMKTWKADVVLHDGAPNVGTAWVQDAYSQSELVLHSLKLATEFLAKGGTFVTKVFRSKDYNSLLWVFNQLFENVEATKPPSSRNVSAEIFVVCRDFKAPKKIDPKFLDPRHVFDEVEEQTVTHLTSVFQPEKKKRQREGYGDGDYTLFHTTTISQFLQSPDPVGILAANNTIEFASDADRALLAHELTTDEIKTCFADLKVLGKKDFKALLKWRVAMRVHLGLEVPKEQAQADAAAAKAAKAAAEEEELDDEERMARELDALAKEDRVRAKRTKRKLREKRARELLRMQLNMTAPTDVGTEQQGEDALFDGGANATRALVEVQGLSDSESSDGDESDYDMDEAGVVLDDDVAPKLSGRAAMFFSNPMFASIFEEERAKKAGSAKATKAAAPAGGKATKRAAAVIESDVDMDGSDDDDDDYLDVYNRELEEESASRKRKRQEEKIARTLASDDEVDSARHDDSDDDSDVEQPAAKSRRTEAMAASDTSDDSDSDDDAGEAMDDDDDTAFSDVDLDGTTGPPEGALTTPHALALAHMVKQNKHAVVDASFNRYAYADNADLPAWFLEDERKFNKPVMPVSKETVEAIMERRRALDARPIKKVAEAKYRKKKRAVAKLTRLVKKAASIAEAEDMTESAKATAVSKLLSKKVAKQHEKPKLVVARGTNRGVKGRPGGVKGRYKMVDSRMKKELRATKRIGDKAKGKKRK</sequence>
<dbReference type="PANTHER" id="PTHR10920:SF13">
    <property type="entry name" value="PRE-RRNA 2'-O-RIBOSE RNA METHYLTRANSFERASE FTSJ3"/>
    <property type="match status" value="1"/>
</dbReference>
<feature type="active site" description="Proton acceptor" evidence="8">
    <location>
        <position position="157"/>
    </location>
</feature>
<dbReference type="FunFam" id="3.40.50.150:FF:000004">
    <property type="entry name" value="AdoMet-dependent rRNA methyltransferase SPB1"/>
    <property type="match status" value="1"/>
</dbReference>
<feature type="binding site" evidence="8">
    <location>
        <position position="117"/>
    </location>
    <ligand>
        <name>S-adenosyl-L-methionine</name>
        <dbReference type="ChEBI" id="CHEBI:59789"/>
    </ligand>
</feature>
<evidence type="ECO:0000256" key="9">
    <source>
        <dbReference type="SAM" id="MobiDB-lite"/>
    </source>
</evidence>
<feature type="binding site" evidence="8">
    <location>
        <position position="76"/>
    </location>
    <ligand>
        <name>S-adenosyl-L-methionine</name>
        <dbReference type="ChEBI" id="CHEBI:59789"/>
    </ligand>
</feature>
<dbReference type="SUPFAM" id="SSF53335">
    <property type="entry name" value="S-adenosyl-L-methionine-dependent methyltransferases"/>
    <property type="match status" value="1"/>
</dbReference>
<dbReference type="GO" id="GO:0016435">
    <property type="term" value="F:rRNA (guanine) methyltransferase activity"/>
    <property type="evidence" value="ECO:0007669"/>
    <property type="project" value="TreeGrafter"/>
</dbReference>
<gene>
    <name evidence="13" type="ORF">AMAG_04713</name>
</gene>
<evidence type="ECO:0000256" key="5">
    <source>
        <dbReference type="ARBA" id="ARBA00022679"/>
    </source>
</evidence>
<protein>
    <submittedName>
        <fullName evidence="13">23S rRNA (Uridine(2552)-2'-O-)-methyltransferase</fullName>
    </submittedName>
</protein>
<feature type="coiled-coil region" evidence="8">
    <location>
        <begin position="331"/>
        <end position="366"/>
    </location>
</feature>
<reference evidence="14" key="2">
    <citation type="submission" date="2009-11" db="EMBL/GenBank/DDBJ databases">
        <title>The Genome Sequence of Allomyces macrogynus strain ATCC 38327.</title>
        <authorList>
            <consortium name="The Broad Institute Genome Sequencing Platform"/>
            <person name="Russ C."/>
            <person name="Cuomo C."/>
            <person name="Shea T."/>
            <person name="Young S.K."/>
            <person name="Zeng Q."/>
            <person name="Koehrsen M."/>
            <person name="Haas B."/>
            <person name="Borodovsky M."/>
            <person name="Guigo R."/>
            <person name="Alvarado L."/>
            <person name="Berlin A."/>
            <person name="Borenstein D."/>
            <person name="Chen Z."/>
            <person name="Engels R."/>
            <person name="Freedman E."/>
            <person name="Gellesch M."/>
            <person name="Goldberg J."/>
            <person name="Griggs A."/>
            <person name="Gujja S."/>
            <person name="Heiman D."/>
            <person name="Hepburn T."/>
            <person name="Howarth C."/>
            <person name="Jen D."/>
            <person name="Larson L."/>
            <person name="Lewis B."/>
            <person name="Mehta T."/>
            <person name="Park D."/>
            <person name="Pearson M."/>
            <person name="Roberts A."/>
            <person name="Saif S."/>
            <person name="Shenoy N."/>
            <person name="Sisk P."/>
            <person name="Stolte C."/>
            <person name="Sykes S."/>
            <person name="Walk T."/>
            <person name="White J."/>
            <person name="Yandava C."/>
            <person name="Burger G."/>
            <person name="Gray M.W."/>
            <person name="Holland P.W.H."/>
            <person name="King N."/>
            <person name="Lang F.B.F."/>
            <person name="Roger A.J."/>
            <person name="Ruiz-Trillo I."/>
            <person name="Lander E."/>
            <person name="Nusbaum C."/>
        </authorList>
    </citation>
    <scope>NUCLEOTIDE SEQUENCE [LARGE SCALE GENOMIC DNA]</scope>
    <source>
        <strain evidence="14">ATCC 38327</strain>
    </source>
</reference>
<feature type="region of interest" description="Disordered" evidence="9">
    <location>
        <begin position="531"/>
        <end position="629"/>
    </location>
</feature>
<feature type="compositionally biased region" description="Basic and acidic residues" evidence="9">
    <location>
        <begin position="790"/>
        <end position="803"/>
    </location>
</feature>
<dbReference type="Pfam" id="PF11861">
    <property type="entry name" value="DUF3381"/>
    <property type="match status" value="1"/>
</dbReference>
<feature type="region of interest" description="Disordered" evidence="9">
    <location>
        <begin position="790"/>
        <end position="809"/>
    </location>
</feature>
<dbReference type="GO" id="GO:0005730">
    <property type="term" value="C:nucleolus"/>
    <property type="evidence" value="ECO:0007669"/>
    <property type="project" value="UniProtKB-SubCell"/>
</dbReference>
<dbReference type="Gene3D" id="3.40.50.150">
    <property type="entry name" value="Vaccinia Virus protein VP39"/>
    <property type="match status" value="1"/>
</dbReference>
<dbReference type="GO" id="GO:0000463">
    <property type="term" value="P:maturation of LSU-rRNA from tricistronic rRNA transcript (SSU-rRNA, 5.8S rRNA, LSU-rRNA)"/>
    <property type="evidence" value="ECO:0007669"/>
    <property type="project" value="TreeGrafter"/>
</dbReference>
<feature type="compositionally biased region" description="Acidic residues" evidence="9">
    <location>
        <begin position="590"/>
        <end position="617"/>
    </location>
</feature>
<dbReference type="HAMAP" id="MF_03163">
    <property type="entry name" value="RNA_methyltr_E_SPB1"/>
    <property type="match status" value="1"/>
</dbReference>
<dbReference type="AlphaFoldDB" id="A0A0L0S5Q1"/>
<evidence type="ECO:0000259" key="11">
    <source>
        <dbReference type="Pfam" id="PF07780"/>
    </source>
</evidence>
<reference evidence="13 14" key="1">
    <citation type="submission" date="2009-11" db="EMBL/GenBank/DDBJ databases">
        <title>Annotation of Allomyces macrogynus ATCC 38327.</title>
        <authorList>
            <consortium name="The Broad Institute Genome Sequencing Platform"/>
            <person name="Russ C."/>
            <person name="Cuomo C."/>
            <person name="Burger G."/>
            <person name="Gray M.W."/>
            <person name="Holland P.W.H."/>
            <person name="King N."/>
            <person name="Lang F.B.F."/>
            <person name="Roger A.J."/>
            <person name="Ruiz-Trillo I."/>
            <person name="Young S.K."/>
            <person name="Zeng Q."/>
            <person name="Gargeya S."/>
            <person name="Fitzgerald M."/>
            <person name="Haas B."/>
            <person name="Abouelleil A."/>
            <person name="Alvarado L."/>
            <person name="Arachchi H.M."/>
            <person name="Berlin A."/>
            <person name="Chapman S.B."/>
            <person name="Gearin G."/>
            <person name="Goldberg J."/>
            <person name="Griggs A."/>
            <person name="Gujja S."/>
            <person name="Hansen M."/>
            <person name="Heiman D."/>
            <person name="Howarth C."/>
            <person name="Larimer J."/>
            <person name="Lui A."/>
            <person name="MacDonald P.J.P."/>
            <person name="McCowen C."/>
            <person name="Montmayeur A."/>
            <person name="Murphy C."/>
            <person name="Neiman D."/>
            <person name="Pearson M."/>
            <person name="Priest M."/>
            <person name="Roberts A."/>
            <person name="Saif S."/>
            <person name="Shea T."/>
            <person name="Sisk P."/>
            <person name="Stolte C."/>
            <person name="Sykes S."/>
            <person name="Wortman J."/>
            <person name="Nusbaum C."/>
            <person name="Birren B."/>
        </authorList>
    </citation>
    <scope>NUCLEOTIDE SEQUENCE [LARGE SCALE GENOMIC DNA]</scope>
    <source>
        <strain evidence="13 14">ATCC 38327</strain>
    </source>
</reference>
<comment type="similarity">
    <text evidence="8">Belongs to the class I-like SAM-binding methyltransferase superfamily. RNA methyltransferase RlmE family. SPB1 subfamily.</text>
</comment>
<dbReference type="HAMAP" id="MF_01547">
    <property type="entry name" value="RNA_methyltr_E"/>
    <property type="match status" value="1"/>
</dbReference>